<keyword evidence="1" id="KW-0812">Transmembrane</keyword>
<reference evidence="2 3" key="1">
    <citation type="submission" date="2023-07" db="EMBL/GenBank/DDBJ databases">
        <title>Genomic Encyclopedia of Type Strains, Phase IV (KMG-IV): sequencing the most valuable type-strain genomes for metagenomic binning, comparative biology and taxonomic classification.</title>
        <authorList>
            <person name="Goeker M."/>
        </authorList>
    </citation>
    <scope>NUCLEOTIDE SEQUENCE [LARGE SCALE GENOMIC DNA]</scope>
    <source>
        <strain evidence="2 3">DSM 12751</strain>
    </source>
</reference>
<evidence type="ECO:0000313" key="3">
    <source>
        <dbReference type="Proteomes" id="UP001235840"/>
    </source>
</evidence>
<dbReference type="RefSeq" id="WP_307398034.1">
    <property type="nucleotide sequence ID" value="NZ_BAAADK010000016.1"/>
</dbReference>
<keyword evidence="1" id="KW-1133">Transmembrane helix</keyword>
<dbReference type="Proteomes" id="UP001235840">
    <property type="component" value="Unassembled WGS sequence"/>
</dbReference>
<accession>A0ABT9W539</accession>
<name>A0ABT9W539_9BACI</name>
<gene>
    <name evidence="2" type="ORF">J2S11_004325</name>
</gene>
<protein>
    <recommendedName>
        <fullName evidence="4">Permease</fullName>
    </recommendedName>
</protein>
<evidence type="ECO:0008006" key="4">
    <source>
        <dbReference type="Google" id="ProtNLM"/>
    </source>
</evidence>
<keyword evidence="1" id="KW-0472">Membrane</keyword>
<sequence length="107" mass="12260">MSHTKFIFCEKCRVPIRSKEELVTSSFFFLIATYHDRCFSQEIKGLISAFLSWPINGIQGNLTAIFASIAFIVMLLIPEVPIIIKLGILVPILMRVASWTFFERHLP</sequence>
<evidence type="ECO:0000313" key="2">
    <source>
        <dbReference type="EMBL" id="MDQ0168363.1"/>
    </source>
</evidence>
<proteinExistence type="predicted"/>
<comment type="caution">
    <text evidence="2">The sequence shown here is derived from an EMBL/GenBank/DDBJ whole genome shotgun (WGS) entry which is preliminary data.</text>
</comment>
<evidence type="ECO:0000256" key="1">
    <source>
        <dbReference type="SAM" id="Phobius"/>
    </source>
</evidence>
<feature type="transmembrane region" description="Helical" evidence="1">
    <location>
        <begin position="58"/>
        <end position="77"/>
    </location>
</feature>
<organism evidence="2 3">
    <name type="scientific">Caldalkalibacillus horti</name>
    <dbReference type="NCBI Taxonomy" id="77523"/>
    <lineage>
        <taxon>Bacteria</taxon>
        <taxon>Bacillati</taxon>
        <taxon>Bacillota</taxon>
        <taxon>Bacilli</taxon>
        <taxon>Bacillales</taxon>
        <taxon>Bacillaceae</taxon>
        <taxon>Caldalkalibacillus</taxon>
    </lineage>
</organism>
<keyword evidence="3" id="KW-1185">Reference proteome</keyword>
<dbReference type="EMBL" id="JAUSTY010000028">
    <property type="protein sequence ID" value="MDQ0168363.1"/>
    <property type="molecule type" value="Genomic_DNA"/>
</dbReference>